<gene>
    <name evidence="1" type="ORF">EUX98_g9796</name>
</gene>
<dbReference type="AlphaFoldDB" id="A0A4S4LL21"/>
<organism evidence="1 2">
    <name type="scientific">Antrodiella citrinella</name>
    <dbReference type="NCBI Taxonomy" id="2447956"/>
    <lineage>
        <taxon>Eukaryota</taxon>
        <taxon>Fungi</taxon>
        <taxon>Dikarya</taxon>
        <taxon>Basidiomycota</taxon>
        <taxon>Agaricomycotina</taxon>
        <taxon>Agaricomycetes</taxon>
        <taxon>Polyporales</taxon>
        <taxon>Steccherinaceae</taxon>
        <taxon>Antrodiella</taxon>
    </lineage>
</organism>
<evidence type="ECO:0000313" key="1">
    <source>
        <dbReference type="EMBL" id="THH12607.1"/>
    </source>
</evidence>
<name>A0A4S4LL21_9APHY</name>
<comment type="caution">
    <text evidence="1">The sequence shown here is derived from an EMBL/GenBank/DDBJ whole genome shotgun (WGS) entry which is preliminary data.</text>
</comment>
<dbReference type="EMBL" id="SGPM01001203">
    <property type="protein sequence ID" value="THH12607.1"/>
    <property type="molecule type" value="Genomic_DNA"/>
</dbReference>
<dbReference type="Proteomes" id="UP000308730">
    <property type="component" value="Unassembled WGS sequence"/>
</dbReference>
<accession>A0A4S4LL21</accession>
<evidence type="ECO:0000313" key="2">
    <source>
        <dbReference type="Proteomes" id="UP000308730"/>
    </source>
</evidence>
<proteinExistence type="predicted"/>
<protein>
    <submittedName>
        <fullName evidence="1">Uncharacterized protein</fullName>
    </submittedName>
</protein>
<reference evidence="1 2" key="1">
    <citation type="submission" date="2019-02" db="EMBL/GenBank/DDBJ databases">
        <title>Genome sequencing of the rare red list fungi Antrodiella citrinella (Flaviporus citrinellus).</title>
        <authorList>
            <person name="Buettner E."/>
            <person name="Kellner H."/>
        </authorList>
    </citation>
    <scope>NUCLEOTIDE SEQUENCE [LARGE SCALE GENOMIC DNA]</scope>
    <source>
        <strain evidence="1 2">DSM 108506</strain>
    </source>
</reference>
<keyword evidence="2" id="KW-1185">Reference proteome</keyword>
<sequence>MVSYGRIRYQRAVGLISVSKLGKESNSTRLELLLVFREVVRVVLTDVKTKTRDELLRIIDVAGI</sequence>